<dbReference type="PANTHER" id="PTHR30024:SF47">
    <property type="entry name" value="TAURINE-BINDING PERIPLASMIC PROTEIN"/>
    <property type="match status" value="1"/>
</dbReference>
<evidence type="ECO:0000256" key="1">
    <source>
        <dbReference type="ARBA" id="ARBA00004418"/>
    </source>
</evidence>
<sequence>MKRRECLGWLAGMASLPLWMSACSLRDDLTLGLHPWPGYESLFLAGEFGWLPGGVSLQRGANAGASLTGLRRGELDGAALTLDEVLKARGEGLPLTVILVFNDSVGADMVLARPGITSLAELAGRRVAVERSAVGSLVLHQLLAAAGLQAGEIEVVDLPPDRQLAAWRQGDIDGAVTYEPIASQLRREGAHSLFDSSQFPDMILDVLAVRRDRLRWQTRTLEALVAAHFRGLAHLRVNREDAMRRIAAWRGLTFDEVRLSYAGMELPGVAGNRHYFGAEGRLLAAAETLNEVMVASGLLEAPSSLEGLMDDRYLPRGEVT</sequence>
<evidence type="ECO:0000313" key="4">
    <source>
        <dbReference type="EMBL" id="MBB3182840.1"/>
    </source>
</evidence>
<evidence type="ECO:0000313" key="5">
    <source>
        <dbReference type="Proteomes" id="UP000563050"/>
    </source>
</evidence>
<dbReference type="EMBL" id="JACHXQ010000001">
    <property type="protein sequence ID" value="MBB3182840.1"/>
    <property type="molecule type" value="Genomic_DNA"/>
</dbReference>
<dbReference type="GO" id="GO:0042597">
    <property type="term" value="C:periplasmic space"/>
    <property type="evidence" value="ECO:0007669"/>
    <property type="project" value="UniProtKB-SubCell"/>
</dbReference>
<comment type="subcellular location">
    <subcellularLocation>
        <location evidence="1">Periplasm</location>
    </subcellularLocation>
</comment>
<organism evidence="4 5">
    <name type="scientific">Halomonas fontilapidosi</name>
    <dbReference type="NCBI Taxonomy" id="616675"/>
    <lineage>
        <taxon>Bacteria</taxon>
        <taxon>Pseudomonadati</taxon>
        <taxon>Pseudomonadota</taxon>
        <taxon>Gammaproteobacteria</taxon>
        <taxon>Oceanospirillales</taxon>
        <taxon>Halomonadaceae</taxon>
        <taxon>Halomonas</taxon>
    </lineage>
</organism>
<dbReference type="RefSeq" id="WP_183313131.1">
    <property type="nucleotide sequence ID" value="NZ_JACHXQ010000001.1"/>
</dbReference>
<protein>
    <submittedName>
        <fullName evidence="4">NitT/TauT family transport system substrate-binding protein</fullName>
    </submittedName>
</protein>
<accession>A0A7W5GXP9</accession>
<dbReference type="Pfam" id="PF13379">
    <property type="entry name" value="NMT1_2"/>
    <property type="match status" value="1"/>
</dbReference>
<dbReference type="Gene3D" id="3.40.190.10">
    <property type="entry name" value="Periplasmic binding protein-like II"/>
    <property type="match status" value="2"/>
</dbReference>
<dbReference type="Proteomes" id="UP000563050">
    <property type="component" value="Unassembled WGS sequence"/>
</dbReference>
<evidence type="ECO:0000256" key="2">
    <source>
        <dbReference type="ARBA" id="ARBA00010742"/>
    </source>
</evidence>
<reference evidence="4 5" key="1">
    <citation type="submission" date="2020-08" db="EMBL/GenBank/DDBJ databases">
        <title>Genomic Encyclopedia of Type Strains, Phase III (KMG-III): the genomes of soil and plant-associated and newly described type strains.</title>
        <authorList>
            <person name="Whitman W."/>
        </authorList>
    </citation>
    <scope>NUCLEOTIDE SEQUENCE [LARGE SCALE GENOMIC DNA]</scope>
    <source>
        <strain evidence="4 5">CECT 7341</strain>
    </source>
</reference>
<gene>
    <name evidence="4" type="ORF">FHR95_000364</name>
</gene>
<dbReference type="PANTHER" id="PTHR30024">
    <property type="entry name" value="ALIPHATIC SULFONATES-BINDING PROTEIN-RELATED"/>
    <property type="match status" value="1"/>
</dbReference>
<proteinExistence type="inferred from homology"/>
<dbReference type="AlphaFoldDB" id="A0A7W5GXP9"/>
<dbReference type="SUPFAM" id="SSF53850">
    <property type="entry name" value="Periplasmic binding protein-like II"/>
    <property type="match status" value="1"/>
</dbReference>
<name>A0A7W5GXP9_9GAMM</name>
<comment type="similarity">
    <text evidence="2">Belongs to the bacterial solute-binding protein SsuA/TauA family.</text>
</comment>
<keyword evidence="3" id="KW-0732">Signal</keyword>
<evidence type="ECO:0000256" key="3">
    <source>
        <dbReference type="ARBA" id="ARBA00022729"/>
    </source>
</evidence>
<comment type="caution">
    <text evidence="4">The sequence shown here is derived from an EMBL/GenBank/DDBJ whole genome shotgun (WGS) entry which is preliminary data.</text>
</comment>
<keyword evidence="5" id="KW-1185">Reference proteome</keyword>
<dbReference type="PROSITE" id="PS51257">
    <property type="entry name" value="PROKAR_LIPOPROTEIN"/>
    <property type="match status" value="1"/>
</dbReference>